<reference evidence="5 6" key="1">
    <citation type="submission" date="2019-02" db="EMBL/GenBank/DDBJ databases">
        <title>Aquabacterium sp. strain KMB7.</title>
        <authorList>
            <person name="Chen W.-M."/>
        </authorList>
    </citation>
    <scope>NUCLEOTIDE SEQUENCE [LARGE SCALE GENOMIC DNA]</scope>
    <source>
        <strain evidence="5 6">KMB7</strain>
    </source>
</reference>
<evidence type="ECO:0000256" key="1">
    <source>
        <dbReference type="ARBA" id="ARBA00012528"/>
    </source>
</evidence>
<dbReference type="EC" id="2.7.7.65" evidence="1"/>
<dbReference type="GO" id="GO:1902201">
    <property type="term" value="P:negative regulation of bacterial-type flagellum-dependent cell motility"/>
    <property type="evidence" value="ECO:0007669"/>
    <property type="project" value="TreeGrafter"/>
</dbReference>
<dbReference type="PROSITE" id="PS50887">
    <property type="entry name" value="GGDEF"/>
    <property type="match status" value="1"/>
</dbReference>
<dbReference type="InterPro" id="IPR029787">
    <property type="entry name" value="Nucleotide_cyclase"/>
</dbReference>
<dbReference type="OrthoDB" id="9813903at2"/>
<dbReference type="GO" id="GO:0052621">
    <property type="term" value="F:diguanylate cyclase activity"/>
    <property type="evidence" value="ECO:0007669"/>
    <property type="project" value="UniProtKB-EC"/>
</dbReference>
<dbReference type="AlphaFoldDB" id="A0A4Q9GY59"/>
<feature type="transmembrane region" description="Helical" evidence="3">
    <location>
        <begin position="201"/>
        <end position="223"/>
    </location>
</feature>
<comment type="caution">
    <text evidence="5">The sequence shown here is derived from an EMBL/GenBank/DDBJ whole genome shotgun (WGS) entry which is preliminary data.</text>
</comment>
<dbReference type="Pfam" id="PF00990">
    <property type="entry name" value="GGDEF"/>
    <property type="match status" value="1"/>
</dbReference>
<name>A0A4Q9GY59_9BURK</name>
<evidence type="ECO:0000256" key="3">
    <source>
        <dbReference type="SAM" id="Phobius"/>
    </source>
</evidence>
<dbReference type="InterPro" id="IPR000160">
    <property type="entry name" value="GGDEF_dom"/>
</dbReference>
<gene>
    <name evidence="5" type="ORF">EYS42_14570</name>
</gene>
<accession>A0A4Q9GY59</accession>
<dbReference type="CDD" id="cd01949">
    <property type="entry name" value="GGDEF"/>
    <property type="match status" value="1"/>
</dbReference>
<protein>
    <recommendedName>
        <fullName evidence="1">diguanylate cyclase</fullName>
        <ecNumber evidence="1">2.7.7.65</ecNumber>
    </recommendedName>
</protein>
<feature type="domain" description="GGDEF" evidence="4">
    <location>
        <begin position="285"/>
        <end position="422"/>
    </location>
</feature>
<dbReference type="FunFam" id="3.30.70.270:FF:000001">
    <property type="entry name" value="Diguanylate cyclase domain protein"/>
    <property type="match status" value="1"/>
</dbReference>
<dbReference type="SUPFAM" id="SSF55073">
    <property type="entry name" value="Nucleotide cyclase"/>
    <property type="match status" value="1"/>
</dbReference>
<evidence type="ECO:0000313" key="6">
    <source>
        <dbReference type="Proteomes" id="UP000292120"/>
    </source>
</evidence>
<keyword evidence="3" id="KW-0472">Membrane</keyword>
<keyword evidence="3" id="KW-0812">Transmembrane</keyword>
<dbReference type="GO" id="GO:0005886">
    <property type="term" value="C:plasma membrane"/>
    <property type="evidence" value="ECO:0007669"/>
    <property type="project" value="TreeGrafter"/>
</dbReference>
<evidence type="ECO:0000259" key="4">
    <source>
        <dbReference type="PROSITE" id="PS50887"/>
    </source>
</evidence>
<feature type="transmembrane region" description="Helical" evidence="3">
    <location>
        <begin position="72"/>
        <end position="90"/>
    </location>
</feature>
<evidence type="ECO:0000256" key="2">
    <source>
        <dbReference type="ARBA" id="ARBA00034247"/>
    </source>
</evidence>
<dbReference type="SMART" id="SM00267">
    <property type="entry name" value="GGDEF"/>
    <property type="match status" value="1"/>
</dbReference>
<dbReference type="PANTHER" id="PTHR45138">
    <property type="entry name" value="REGULATORY COMPONENTS OF SENSORY TRANSDUCTION SYSTEM"/>
    <property type="match status" value="1"/>
</dbReference>
<dbReference type="NCBIfam" id="TIGR00254">
    <property type="entry name" value="GGDEF"/>
    <property type="match status" value="1"/>
</dbReference>
<dbReference type="Gene3D" id="3.30.70.270">
    <property type="match status" value="1"/>
</dbReference>
<dbReference type="GO" id="GO:0043709">
    <property type="term" value="P:cell adhesion involved in single-species biofilm formation"/>
    <property type="evidence" value="ECO:0007669"/>
    <property type="project" value="TreeGrafter"/>
</dbReference>
<sequence>MWPRAWLAKTVPGKHTACLGSGCMDSAQLETALGGPVVSGRMCPWHAGFAPALEARFQRDQAAHRLHLIRRASRLGAVFAIGMVLTDWFLLPDMFWQVLLLKGVLFPLVCVFGQQAVERWAPVALREWSLAGGGLLGVLICLYVSLSSQSVWALESLVVLDIVVMFVTAVARFLPALALSVATLAGHLAAIHAMQLMPHPVAQSSTILLMSLLAFTLYAAWVLERDERRAWLMARQEEDLQQELRRAHDAMAQTARTDSLTQLANRRHFDEVLGHVWADSVARRQSLAVLLVDVDHFKAFNDLHGHPAGDACLRAVAAAMRPCMRKGGDVMARWGGEEFAVVMSDTSLESARLVGERIRIAVSDMARPHAASRSGAVVSVSVGVSAMRPDSQSSLAELLRTADLCLYEAKSRGRNRVWARDADPYASDTLVSAA</sequence>
<dbReference type="PANTHER" id="PTHR45138:SF9">
    <property type="entry name" value="DIGUANYLATE CYCLASE DGCM-RELATED"/>
    <property type="match status" value="1"/>
</dbReference>
<dbReference type="EMBL" id="SIXI01000006">
    <property type="protein sequence ID" value="TBO28829.1"/>
    <property type="molecule type" value="Genomic_DNA"/>
</dbReference>
<dbReference type="InterPro" id="IPR043128">
    <property type="entry name" value="Rev_trsase/Diguanyl_cyclase"/>
</dbReference>
<feature type="transmembrane region" description="Helical" evidence="3">
    <location>
        <begin position="128"/>
        <end position="146"/>
    </location>
</feature>
<evidence type="ECO:0000313" key="5">
    <source>
        <dbReference type="EMBL" id="TBO28829.1"/>
    </source>
</evidence>
<keyword evidence="3" id="KW-1133">Transmembrane helix</keyword>
<dbReference type="Proteomes" id="UP000292120">
    <property type="component" value="Unassembled WGS sequence"/>
</dbReference>
<dbReference type="InterPro" id="IPR050469">
    <property type="entry name" value="Diguanylate_Cyclase"/>
</dbReference>
<comment type="catalytic activity">
    <reaction evidence="2">
        <text>2 GTP = 3',3'-c-di-GMP + 2 diphosphate</text>
        <dbReference type="Rhea" id="RHEA:24898"/>
        <dbReference type="ChEBI" id="CHEBI:33019"/>
        <dbReference type="ChEBI" id="CHEBI:37565"/>
        <dbReference type="ChEBI" id="CHEBI:58805"/>
        <dbReference type="EC" id="2.7.7.65"/>
    </reaction>
</comment>
<proteinExistence type="predicted"/>
<organism evidence="5 6">
    <name type="scientific">Aquabacterium lacunae</name>
    <dbReference type="NCBI Taxonomy" id="2528630"/>
    <lineage>
        <taxon>Bacteria</taxon>
        <taxon>Pseudomonadati</taxon>
        <taxon>Pseudomonadota</taxon>
        <taxon>Betaproteobacteria</taxon>
        <taxon>Burkholderiales</taxon>
        <taxon>Aquabacterium</taxon>
    </lineage>
</organism>
<keyword evidence="6" id="KW-1185">Reference proteome</keyword>
<feature type="transmembrane region" description="Helical" evidence="3">
    <location>
        <begin position="96"/>
        <end position="116"/>
    </location>
</feature>